<dbReference type="SMART" id="SM00530">
    <property type="entry name" value="HTH_XRE"/>
    <property type="match status" value="1"/>
</dbReference>
<dbReference type="EMBL" id="VIGW01000002">
    <property type="protein sequence ID" value="TWS20937.1"/>
    <property type="molecule type" value="Genomic_DNA"/>
</dbReference>
<keyword evidence="1" id="KW-0238">DNA-binding</keyword>
<protein>
    <submittedName>
        <fullName evidence="3">Helix-turn-helix transcriptional regulator</fullName>
    </submittedName>
</protein>
<evidence type="ECO:0000259" key="2">
    <source>
        <dbReference type="PROSITE" id="PS50943"/>
    </source>
</evidence>
<evidence type="ECO:0000313" key="4">
    <source>
        <dbReference type="Proteomes" id="UP000317291"/>
    </source>
</evidence>
<dbReference type="GO" id="GO:0003700">
    <property type="term" value="F:DNA-binding transcription factor activity"/>
    <property type="evidence" value="ECO:0007669"/>
    <property type="project" value="TreeGrafter"/>
</dbReference>
<keyword evidence="4" id="KW-1185">Reference proteome</keyword>
<gene>
    <name evidence="3" type="ORF">FK529_06410</name>
</gene>
<sequence length="89" mass="9512">MPVPESSLSSAQRRVRRVRRDAVGEALRRARLSSGLSQEGLAKLSGVSRAAIARIETGEASTQVDRLWDLAAALDTTPSAILAQAEELL</sequence>
<dbReference type="PROSITE" id="PS50943">
    <property type="entry name" value="HTH_CROC1"/>
    <property type="match status" value="1"/>
</dbReference>
<dbReference type="GO" id="GO:0003677">
    <property type="term" value="F:DNA binding"/>
    <property type="evidence" value="ECO:0007669"/>
    <property type="project" value="UniProtKB-KW"/>
</dbReference>
<name>A0A5C5RD25_9ACTN</name>
<dbReference type="AlphaFoldDB" id="A0A5C5RD25"/>
<dbReference type="PANTHER" id="PTHR46797">
    <property type="entry name" value="HTH-TYPE TRANSCRIPTIONAL REGULATOR"/>
    <property type="match status" value="1"/>
</dbReference>
<dbReference type="Gene3D" id="1.10.260.40">
    <property type="entry name" value="lambda repressor-like DNA-binding domains"/>
    <property type="match status" value="1"/>
</dbReference>
<feature type="domain" description="HTH cro/C1-type" evidence="2">
    <location>
        <begin position="27"/>
        <end position="81"/>
    </location>
</feature>
<dbReference type="SUPFAM" id="SSF47413">
    <property type="entry name" value="lambda repressor-like DNA-binding domains"/>
    <property type="match status" value="1"/>
</dbReference>
<evidence type="ECO:0000313" key="3">
    <source>
        <dbReference type="EMBL" id="TWS20937.1"/>
    </source>
</evidence>
<dbReference type="InterPro" id="IPR010982">
    <property type="entry name" value="Lambda_DNA-bd_dom_sf"/>
</dbReference>
<reference evidence="3 4" key="1">
    <citation type="submission" date="2019-06" db="EMBL/GenBank/DDBJ databases">
        <title>Tsukamurella conjunctivitidis sp. nov., Tsukamurella assacharolytica sp. nov. and Tsukamurella sputae sp. nov. isolated from patients with conjunctivitis, bacteraemia (lymphoma) and respiratory infection (sputum) in Hong Kong.</title>
        <authorList>
            <person name="Teng J.L.L."/>
            <person name="Lee H.H."/>
            <person name="Fong J.Y.H."/>
            <person name="Fok K.M.N."/>
            <person name="Lau S.K.P."/>
            <person name="Woo P.C.Y."/>
        </authorList>
    </citation>
    <scope>NUCLEOTIDE SEQUENCE [LARGE SCALE GENOMIC DNA]</scope>
    <source>
        <strain evidence="3 4">HKU71</strain>
    </source>
</reference>
<dbReference type="InterPro" id="IPR001387">
    <property type="entry name" value="Cro/C1-type_HTH"/>
</dbReference>
<dbReference type="Proteomes" id="UP000317291">
    <property type="component" value="Unassembled WGS sequence"/>
</dbReference>
<evidence type="ECO:0000256" key="1">
    <source>
        <dbReference type="ARBA" id="ARBA00023125"/>
    </source>
</evidence>
<dbReference type="OrthoDB" id="5148209at2"/>
<dbReference type="CDD" id="cd00093">
    <property type="entry name" value="HTH_XRE"/>
    <property type="match status" value="1"/>
</dbReference>
<accession>A0A5C5RD25</accession>
<dbReference type="GO" id="GO:0005829">
    <property type="term" value="C:cytosol"/>
    <property type="evidence" value="ECO:0007669"/>
    <property type="project" value="TreeGrafter"/>
</dbReference>
<dbReference type="PANTHER" id="PTHR46797:SF1">
    <property type="entry name" value="METHYLPHOSPHONATE SYNTHASE"/>
    <property type="match status" value="1"/>
</dbReference>
<comment type="caution">
    <text evidence="3">The sequence shown here is derived from an EMBL/GenBank/DDBJ whole genome shotgun (WGS) entry which is preliminary data.</text>
</comment>
<organism evidence="3 4">
    <name type="scientific">Tsukamurella asaccharolytica</name>
    <dbReference type="NCBI Taxonomy" id="2592067"/>
    <lineage>
        <taxon>Bacteria</taxon>
        <taxon>Bacillati</taxon>
        <taxon>Actinomycetota</taxon>
        <taxon>Actinomycetes</taxon>
        <taxon>Mycobacteriales</taxon>
        <taxon>Tsukamurellaceae</taxon>
        <taxon>Tsukamurella</taxon>
    </lineage>
</organism>
<proteinExistence type="predicted"/>
<dbReference type="InterPro" id="IPR050807">
    <property type="entry name" value="TransReg_Diox_bact_type"/>
</dbReference>
<dbReference type="Pfam" id="PF01381">
    <property type="entry name" value="HTH_3"/>
    <property type="match status" value="1"/>
</dbReference>